<feature type="domain" description="EF-hand" evidence="3">
    <location>
        <begin position="60"/>
        <end position="95"/>
    </location>
</feature>
<accession>A0A6P6LI21</accession>
<dbReference type="CDD" id="cd00213">
    <property type="entry name" value="S-100"/>
    <property type="match status" value="1"/>
</dbReference>
<dbReference type="InterPro" id="IPR011992">
    <property type="entry name" value="EF-hand-dom_pair"/>
</dbReference>
<keyword evidence="1" id="KW-0479">Metal-binding</keyword>
<dbReference type="KEGG" id="caua:113059101"/>
<dbReference type="PANTHER" id="PTHR11639">
    <property type="entry name" value="S100 CALCIUM-BINDING PROTEIN"/>
    <property type="match status" value="1"/>
</dbReference>
<dbReference type="SMART" id="SM01394">
    <property type="entry name" value="S_100"/>
    <property type="match status" value="1"/>
</dbReference>
<dbReference type="PROSITE" id="PS00018">
    <property type="entry name" value="EF_HAND_1"/>
    <property type="match status" value="1"/>
</dbReference>
<dbReference type="SMART" id="SM00054">
    <property type="entry name" value="EFh"/>
    <property type="match status" value="1"/>
</dbReference>
<dbReference type="GO" id="GO:0005509">
    <property type="term" value="F:calcium ion binding"/>
    <property type="evidence" value="ECO:0007669"/>
    <property type="project" value="InterPro"/>
</dbReference>
<evidence type="ECO:0000313" key="4">
    <source>
        <dbReference type="Proteomes" id="UP000515129"/>
    </source>
</evidence>
<dbReference type="GO" id="GO:0005737">
    <property type="term" value="C:cytoplasm"/>
    <property type="evidence" value="ECO:0007669"/>
    <property type="project" value="TreeGrafter"/>
</dbReference>
<reference evidence="5" key="1">
    <citation type="submission" date="2025-08" db="UniProtKB">
        <authorList>
            <consortium name="RefSeq"/>
        </authorList>
    </citation>
    <scope>IDENTIFICATION</scope>
    <source>
        <strain evidence="5">Wakin</strain>
        <tissue evidence="5">Muscle</tissue>
    </source>
</reference>
<proteinExistence type="predicted"/>
<evidence type="ECO:0000259" key="3">
    <source>
        <dbReference type="PROSITE" id="PS50222"/>
    </source>
</evidence>
<evidence type="ECO:0000256" key="1">
    <source>
        <dbReference type="ARBA" id="ARBA00022723"/>
    </source>
</evidence>
<protein>
    <submittedName>
        <fullName evidence="5">Ictacalcin-like isoform X1</fullName>
    </submittedName>
</protein>
<dbReference type="InterPro" id="IPR002048">
    <property type="entry name" value="EF_hand_dom"/>
</dbReference>
<dbReference type="GO" id="GO:0048306">
    <property type="term" value="F:calcium-dependent protein binding"/>
    <property type="evidence" value="ECO:0007669"/>
    <property type="project" value="TreeGrafter"/>
</dbReference>
<dbReference type="InterPro" id="IPR034325">
    <property type="entry name" value="S-100_dom"/>
</dbReference>
<dbReference type="AlphaFoldDB" id="A0A6P6LI21"/>
<dbReference type="GeneID" id="113059101"/>
<dbReference type="InterPro" id="IPR018247">
    <property type="entry name" value="EF_Hand_1_Ca_BS"/>
</dbReference>
<dbReference type="Pfam" id="PF01023">
    <property type="entry name" value="S_100"/>
    <property type="match status" value="1"/>
</dbReference>
<keyword evidence="4" id="KW-1185">Reference proteome</keyword>
<sequence length="104" mass="11851">MFLHAVNSRNTMSSLLESIVTVITVFHKYSEKEGDKKTLSKNELKELLINEMGPIFENASNPAKLDKIFMALDADKNGTVDLNDYIIMVTSIIMLCEETFQKYK</sequence>
<name>A0A6P6LI21_CARAU</name>
<dbReference type="InterPro" id="IPR013787">
    <property type="entry name" value="S100_Ca-bd_sub"/>
</dbReference>
<dbReference type="Gene3D" id="1.10.238.10">
    <property type="entry name" value="EF-hand"/>
    <property type="match status" value="1"/>
</dbReference>
<dbReference type="Proteomes" id="UP000515129">
    <property type="component" value="Chromosome 41"/>
</dbReference>
<keyword evidence="2" id="KW-0106">Calcium</keyword>
<dbReference type="RefSeq" id="XP_026083147.1">
    <property type="nucleotide sequence ID" value="XM_026227362.1"/>
</dbReference>
<dbReference type="PANTHER" id="PTHR11639:SF118">
    <property type="entry name" value="PROTEIN S100"/>
    <property type="match status" value="1"/>
</dbReference>
<dbReference type="OrthoDB" id="8881129at2759"/>
<dbReference type="PROSITE" id="PS50222">
    <property type="entry name" value="EF_HAND_2"/>
    <property type="match status" value="1"/>
</dbReference>
<gene>
    <name evidence="5" type="primary">LOC113059101</name>
</gene>
<organism evidence="4 5">
    <name type="scientific">Carassius auratus</name>
    <name type="common">Goldfish</name>
    <dbReference type="NCBI Taxonomy" id="7957"/>
    <lineage>
        <taxon>Eukaryota</taxon>
        <taxon>Metazoa</taxon>
        <taxon>Chordata</taxon>
        <taxon>Craniata</taxon>
        <taxon>Vertebrata</taxon>
        <taxon>Euteleostomi</taxon>
        <taxon>Actinopterygii</taxon>
        <taxon>Neopterygii</taxon>
        <taxon>Teleostei</taxon>
        <taxon>Ostariophysi</taxon>
        <taxon>Cypriniformes</taxon>
        <taxon>Cyprinidae</taxon>
        <taxon>Cyprininae</taxon>
        <taxon>Carassius</taxon>
    </lineage>
</organism>
<evidence type="ECO:0000256" key="2">
    <source>
        <dbReference type="ARBA" id="ARBA00022837"/>
    </source>
</evidence>
<evidence type="ECO:0000313" key="5">
    <source>
        <dbReference type="RefSeq" id="XP_026083147.1"/>
    </source>
</evidence>
<dbReference type="GO" id="GO:0046914">
    <property type="term" value="F:transition metal ion binding"/>
    <property type="evidence" value="ECO:0007669"/>
    <property type="project" value="InterPro"/>
</dbReference>
<dbReference type="SUPFAM" id="SSF47473">
    <property type="entry name" value="EF-hand"/>
    <property type="match status" value="1"/>
</dbReference>